<dbReference type="NCBIfam" id="TIGR00383">
    <property type="entry name" value="corA"/>
    <property type="match status" value="1"/>
</dbReference>
<keyword evidence="3 8" id="KW-0813">Transport</keyword>
<dbReference type="Gene3D" id="1.20.58.340">
    <property type="entry name" value="Magnesium transport protein CorA, transmembrane region"/>
    <property type="match status" value="2"/>
</dbReference>
<proteinExistence type="inferred from homology"/>
<dbReference type="EMBL" id="JBHSZO010000007">
    <property type="protein sequence ID" value="MFC7217911.1"/>
    <property type="molecule type" value="Genomic_DNA"/>
</dbReference>
<evidence type="ECO:0000313" key="9">
    <source>
        <dbReference type="EMBL" id="MFC7217911.1"/>
    </source>
</evidence>
<name>A0ABW2GEV1_9ACTN</name>
<evidence type="ECO:0000256" key="8">
    <source>
        <dbReference type="RuleBase" id="RU362010"/>
    </source>
</evidence>
<dbReference type="Pfam" id="PF01544">
    <property type="entry name" value="CorA"/>
    <property type="match status" value="1"/>
</dbReference>
<keyword evidence="6 8" id="KW-1133">Transmembrane helix</keyword>
<keyword evidence="4 8" id="KW-1003">Cell membrane</keyword>
<evidence type="ECO:0000256" key="6">
    <source>
        <dbReference type="ARBA" id="ARBA00022989"/>
    </source>
</evidence>
<accession>A0ABW2GEV1</accession>
<keyword evidence="10" id="KW-1185">Reference proteome</keyword>
<dbReference type="PANTHER" id="PTHR46494">
    <property type="entry name" value="CORA FAMILY METAL ION TRANSPORTER (EUROFUNG)"/>
    <property type="match status" value="1"/>
</dbReference>
<evidence type="ECO:0000256" key="4">
    <source>
        <dbReference type="ARBA" id="ARBA00022475"/>
    </source>
</evidence>
<comment type="function">
    <text evidence="8">Mediates influx of magnesium ions.</text>
</comment>
<gene>
    <name evidence="8 9" type="primary">corA</name>
    <name evidence="9" type="ORF">ACFQLX_06970</name>
</gene>
<evidence type="ECO:0000256" key="7">
    <source>
        <dbReference type="ARBA" id="ARBA00023136"/>
    </source>
</evidence>
<dbReference type="Proteomes" id="UP001596413">
    <property type="component" value="Unassembled WGS sequence"/>
</dbReference>
<evidence type="ECO:0000256" key="3">
    <source>
        <dbReference type="ARBA" id="ARBA00022448"/>
    </source>
</evidence>
<dbReference type="Gene3D" id="3.30.460.20">
    <property type="entry name" value="CorA soluble domain-like"/>
    <property type="match status" value="1"/>
</dbReference>
<evidence type="ECO:0000256" key="5">
    <source>
        <dbReference type="ARBA" id="ARBA00022692"/>
    </source>
</evidence>
<evidence type="ECO:0000256" key="2">
    <source>
        <dbReference type="ARBA" id="ARBA00009765"/>
    </source>
</evidence>
<dbReference type="InterPro" id="IPR045861">
    <property type="entry name" value="CorA_cytoplasmic_dom"/>
</dbReference>
<dbReference type="CDD" id="cd12830">
    <property type="entry name" value="MtCorA-like"/>
    <property type="match status" value="1"/>
</dbReference>
<sequence>MIVDCALYTDGRRQESAEAFPSLLARARADKDSFVWLGLHEPDEKEFATVTHELGLHPLAAEDAVSAHERPKLESYPGMLFLVLKPVLYDHATDDLSTYEIAVFLGDSYVLTVRHGAANPLGEVRRRLEQAPPVLRHGPTAVMYAVCDAVVDNYLAVADDMHIDLEELEAEVFDPDSPKSRRTVTRIYHFKRQTLEFRRAAAPLADPMRRLANGGVPFVHEDDQPFFRDVSDHLTRVIEHVEGIDRLLSDILSAQLAQMGVQQNDDMRKISAYAAMAAVPTLIGAVYGMNFDHMPELHWEFGYPLVLLVMGLAVFGLYRLFKRNKWL</sequence>
<keyword evidence="7 8" id="KW-0472">Membrane</keyword>
<dbReference type="InterPro" id="IPR002523">
    <property type="entry name" value="MgTranspt_CorA/ZnTranspt_ZntB"/>
</dbReference>
<feature type="transmembrane region" description="Helical" evidence="8">
    <location>
        <begin position="270"/>
        <end position="289"/>
    </location>
</feature>
<comment type="similarity">
    <text evidence="2 8">Belongs to the CorA metal ion transporter (MIT) (TC 1.A.35) family.</text>
</comment>
<evidence type="ECO:0000256" key="1">
    <source>
        <dbReference type="ARBA" id="ARBA00004651"/>
    </source>
</evidence>
<reference evidence="10" key="1">
    <citation type="journal article" date="2019" name="Int. J. Syst. Evol. Microbiol.">
        <title>The Global Catalogue of Microorganisms (GCM) 10K type strain sequencing project: providing services to taxonomists for standard genome sequencing and annotation.</title>
        <authorList>
            <consortium name="The Broad Institute Genomics Platform"/>
            <consortium name="The Broad Institute Genome Sequencing Center for Infectious Disease"/>
            <person name="Wu L."/>
            <person name="Ma J."/>
        </authorList>
    </citation>
    <scope>NUCLEOTIDE SEQUENCE [LARGE SCALE GENOMIC DNA]</scope>
    <source>
        <strain evidence="10">CGMCC 1.13681</strain>
    </source>
</reference>
<dbReference type="PANTHER" id="PTHR46494:SF1">
    <property type="entry name" value="CORA FAMILY METAL ION TRANSPORTER (EUROFUNG)"/>
    <property type="match status" value="1"/>
</dbReference>
<keyword evidence="8" id="KW-0406">Ion transport</keyword>
<dbReference type="InterPro" id="IPR004488">
    <property type="entry name" value="Mg/Co-transport_prot_CorA"/>
</dbReference>
<feature type="transmembrane region" description="Helical" evidence="8">
    <location>
        <begin position="301"/>
        <end position="321"/>
    </location>
</feature>
<keyword evidence="5 8" id="KW-0812">Transmembrane</keyword>
<dbReference type="SUPFAM" id="SSF143865">
    <property type="entry name" value="CorA soluble domain-like"/>
    <property type="match status" value="1"/>
</dbReference>
<organism evidence="9 10">
    <name type="scientific">Streptomyces polyrhachis</name>
    <dbReference type="NCBI Taxonomy" id="1282885"/>
    <lineage>
        <taxon>Bacteria</taxon>
        <taxon>Bacillati</taxon>
        <taxon>Actinomycetota</taxon>
        <taxon>Actinomycetes</taxon>
        <taxon>Kitasatosporales</taxon>
        <taxon>Streptomycetaceae</taxon>
        <taxon>Streptomyces</taxon>
    </lineage>
</organism>
<keyword evidence="8" id="KW-0460">Magnesium</keyword>
<comment type="subcellular location">
    <subcellularLocation>
        <location evidence="1">Cell membrane</location>
        <topology evidence="1">Multi-pass membrane protein</topology>
    </subcellularLocation>
    <subcellularLocation>
        <location evidence="8">Membrane</location>
        <topology evidence="8">Multi-pass membrane protein</topology>
    </subcellularLocation>
</comment>
<comment type="caution">
    <text evidence="9">The sequence shown here is derived from an EMBL/GenBank/DDBJ whole genome shotgun (WGS) entry which is preliminary data.</text>
</comment>
<evidence type="ECO:0000313" key="10">
    <source>
        <dbReference type="Proteomes" id="UP001596413"/>
    </source>
</evidence>
<dbReference type="SUPFAM" id="SSF144083">
    <property type="entry name" value="Magnesium transport protein CorA, transmembrane region"/>
    <property type="match status" value="1"/>
</dbReference>
<protein>
    <recommendedName>
        <fullName evidence="8">Magnesium transport protein CorA</fullName>
    </recommendedName>
</protein>
<dbReference type="InterPro" id="IPR045863">
    <property type="entry name" value="CorA_TM1_TM2"/>
</dbReference>
<dbReference type="RefSeq" id="WP_386413155.1">
    <property type="nucleotide sequence ID" value="NZ_JBHSZO010000007.1"/>
</dbReference>